<name>A0ABT2Q8V1_9EURY</name>
<dbReference type="Gene3D" id="3.40.190.10">
    <property type="entry name" value="Periplasmic binding protein-like II"/>
    <property type="match status" value="1"/>
</dbReference>
<dbReference type="InterPro" id="IPR000914">
    <property type="entry name" value="SBP_5_dom"/>
</dbReference>
<dbReference type="Gene3D" id="3.10.105.10">
    <property type="entry name" value="Dipeptide-binding Protein, Domain 3"/>
    <property type="match status" value="2"/>
</dbReference>
<dbReference type="SUPFAM" id="SSF53850">
    <property type="entry name" value="Periplasmic binding protein-like II"/>
    <property type="match status" value="2"/>
</dbReference>
<dbReference type="CDD" id="cd00995">
    <property type="entry name" value="PBP2_NikA_DppA_OppA_like"/>
    <property type="match status" value="1"/>
</dbReference>
<reference evidence="2 3" key="1">
    <citation type="submission" date="2022-09" db="EMBL/GenBank/DDBJ databases">
        <title>Enrichment on poylsaccharides allowed isolation of novel metabolic and taxonomic groups of Haloarchaea.</title>
        <authorList>
            <person name="Sorokin D.Y."/>
            <person name="Elcheninov A.G."/>
            <person name="Khizhniak T.V."/>
            <person name="Kolganova T.V."/>
            <person name="Kublanov I.V."/>
        </authorList>
    </citation>
    <scope>NUCLEOTIDE SEQUENCE [LARGE SCALE GENOMIC DNA]</scope>
    <source>
        <strain evidence="2 3">AArc-m2/3/4</strain>
    </source>
</reference>
<accession>A0ABT2Q8V1</accession>
<sequence length="590" mass="65057">MDEFAPSVTRRQLLAGVGTSTAGVLSGCSERLQLAAESPYDQVELSITTLPADDDVMAPKIAGQFAESLRAAGIDAGHEPIDEPELYRQVLINRDYDIFVTRHPGHDDPDALRSLLHSDFIGEQGWQNPFGFSDGAVDDLLEAQCQAEGYERKAIFDDLFEQLDGSAPFTTVAFPDHLGAASADLELNSPPRQPLEYLELIARRSTEEDENPPLRVGVVDSSMTDRLNPIAVDLGDVTVLLGLLYDPLVRDTTVGPVPWLAESVDWTESDGSLQAVVDLREGTTWHDGEPLDAADVEFTVRLLRDTSLGEVESGIPAPRYRGRTTLIENVVILDEDRIQFSFGDHTSEVAQRALTLPILPEHIWEDRTEPLNNFLTEALNWDNEEPVGSGLYAFADSTSGEFVELEPYEDHVLHDVDIQHYPGLFDEVDLTSSIEFQVTPNIGATVNALLEGDLDLVGTPLAPAELEQVDESDAVSTLTSPTRSFYIVGYNLRHSELTNPRFRRVLSQLFDREFIVEDETFFDGHATAPTSADSLVGLQPGRWNFPRTEASTETTPAFEFPGTDGEIDESAVRALFEDAGYRYDDGELVA</sequence>
<proteinExistence type="predicted"/>
<comment type="caution">
    <text evidence="2">The sequence shown here is derived from an EMBL/GenBank/DDBJ whole genome shotgun (WGS) entry which is preliminary data.</text>
</comment>
<evidence type="ECO:0000313" key="2">
    <source>
        <dbReference type="EMBL" id="MCU4971358.1"/>
    </source>
</evidence>
<organism evidence="2 3">
    <name type="scientific">Natronoglomus mannanivorans</name>
    <dbReference type="NCBI Taxonomy" id="2979990"/>
    <lineage>
        <taxon>Archaea</taxon>
        <taxon>Methanobacteriati</taxon>
        <taxon>Methanobacteriota</taxon>
        <taxon>Stenosarchaea group</taxon>
        <taxon>Halobacteria</taxon>
        <taxon>Halobacteriales</taxon>
        <taxon>Natrialbaceae</taxon>
        <taxon>Natronoglomus</taxon>
    </lineage>
</organism>
<dbReference type="EMBL" id="JAOPKB010000001">
    <property type="protein sequence ID" value="MCU4971358.1"/>
    <property type="molecule type" value="Genomic_DNA"/>
</dbReference>
<dbReference type="Proteomes" id="UP001320972">
    <property type="component" value="Unassembled WGS sequence"/>
</dbReference>
<evidence type="ECO:0000259" key="1">
    <source>
        <dbReference type="Pfam" id="PF00496"/>
    </source>
</evidence>
<dbReference type="RefSeq" id="WP_338006765.1">
    <property type="nucleotide sequence ID" value="NZ_JAOPKB010000001.1"/>
</dbReference>
<dbReference type="InterPro" id="IPR039424">
    <property type="entry name" value="SBP_5"/>
</dbReference>
<feature type="domain" description="Solute-binding protein family 5" evidence="1">
    <location>
        <begin position="256"/>
        <end position="586"/>
    </location>
</feature>
<dbReference type="PANTHER" id="PTHR30290">
    <property type="entry name" value="PERIPLASMIC BINDING COMPONENT OF ABC TRANSPORTER"/>
    <property type="match status" value="1"/>
</dbReference>
<evidence type="ECO:0000313" key="3">
    <source>
        <dbReference type="Proteomes" id="UP001320972"/>
    </source>
</evidence>
<keyword evidence="3" id="KW-1185">Reference proteome</keyword>
<gene>
    <name evidence="2" type="ORF">OB955_01210</name>
</gene>
<dbReference type="Pfam" id="PF00496">
    <property type="entry name" value="SBP_bac_5"/>
    <property type="match status" value="1"/>
</dbReference>
<protein>
    <submittedName>
        <fullName evidence="2">ABC transporter substrate-binding protein</fullName>
    </submittedName>
</protein>